<keyword evidence="1" id="KW-0472">Membrane</keyword>
<feature type="transmembrane region" description="Helical" evidence="1">
    <location>
        <begin position="112"/>
        <end position="130"/>
    </location>
</feature>
<organism evidence="3 4">
    <name type="scientific">Corynebacterium oculi</name>
    <dbReference type="NCBI Taxonomy" id="1544416"/>
    <lineage>
        <taxon>Bacteria</taxon>
        <taxon>Bacillati</taxon>
        <taxon>Actinomycetota</taxon>
        <taxon>Actinomycetes</taxon>
        <taxon>Mycobacteriales</taxon>
        <taxon>Corynebacteriaceae</taxon>
        <taxon>Corynebacterium</taxon>
    </lineage>
</organism>
<dbReference type="InterPro" id="IPR008972">
    <property type="entry name" value="Cupredoxin"/>
</dbReference>
<feature type="transmembrane region" description="Helical" evidence="1">
    <location>
        <begin position="150"/>
        <end position="174"/>
    </location>
</feature>
<reference evidence="3 4" key="1">
    <citation type="submission" date="2015-10" db="EMBL/GenBank/DDBJ databases">
        <title>Corynebacteirum lowii and Corynebacterium oculi species nova, derived from human clinical disease and and emended description of Corynebacterium mastiditis.</title>
        <authorList>
            <person name="Bernard K."/>
            <person name="Pacheco A.L."/>
            <person name="Mcdougall C."/>
            <person name="Burtx T."/>
            <person name="Weibe D."/>
            <person name="Tyler S."/>
            <person name="Olson A.B."/>
            <person name="Cnockaert M."/>
            <person name="Eguchi H."/>
            <person name="Kuwahara T."/>
            <person name="Nakayama-Imaohji H."/>
            <person name="Boudewijins M."/>
            <person name="Van Hoecke F."/>
            <person name="Bernier A.-M."/>
            <person name="Vandamme P."/>
        </authorList>
    </citation>
    <scope>NUCLEOTIDE SEQUENCE [LARGE SCALE GENOMIC DNA]</scope>
    <source>
        <strain evidence="3 4">NML 130210</strain>
    </source>
</reference>
<keyword evidence="4" id="KW-1185">Reference proteome</keyword>
<feature type="transmembrane region" description="Helical" evidence="1">
    <location>
        <begin position="46"/>
        <end position="67"/>
    </location>
</feature>
<feature type="transmembrane region" description="Helical" evidence="1">
    <location>
        <begin position="23"/>
        <end position="40"/>
    </location>
</feature>
<dbReference type="SUPFAM" id="SSF49503">
    <property type="entry name" value="Cupredoxins"/>
    <property type="match status" value="1"/>
</dbReference>
<protein>
    <recommendedName>
        <fullName evidence="2">EfeO-type cupredoxin-like domain-containing protein</fullName>
    </recommendedName>
</protein>
<dbReference type="AlphaFoldDB" id="A0A0Q0TWV5"/>
<evidence type="ECO:0000256" key="1">
    <source>
        <dbReference type="SAM" id="Phobius"/>
    </source>
</evidence>
<feature type="domain" description="EfeO-type cupredoxin-like" evidence="2">
    <location>
        <begin position="475"/>
        <end position="541"/>
    </location>
</feature>
<comment type="caution">
    <text evidence="3">The sequence shown here is derived from an EMBL/GenBank/DDBJ whole genome shotgun (WGS) entry which is preliminary data.</text>
</comment>
<keyword evidence="1" id="KW-1133">Transmembrane helix</keyword>
<feature type="transmembrane region" description="Helical" evidence="1">
    <location>
        <begin position="260"/>
        <end position="282"/>
    </location>
</feature>
<name>A0A0Q0TWV5_9CORY</name>
<evidence type="ECO:0000259" key="2">
    <source>
        <dbReference type="Pfam" id="PF13473"/>
    </source>
</evidence>
<feature type="transmembrane region" description="Helical" evidence="1">
    <location>
        <begin position="387"/>
        <end position="406"/>
    </location>
</feature>
<sequence>MTVAQESPGKNHRSWHRRASRPVTIWLVIIVLVGLSHSAIPEYRWVLIHTFTLGAVTNSIVVWSQSFTEKFLHQRLPDSARPWQLRKVWLLNLGIVGVLAGQIAGVLPLTHAGAAVVALALLWHACALSAQLRRALRTQPDRVYRLLPSVLGYVASALSLTAGAVIGALLAAGAKDSPDSSAAADLHDRLLQAHLILNVLGFLGLAAAASLTVFFPAIWRSRPTPSSWSRAWPWGSLLLHLGGLIAAVAGALVGKPWLTGGALVVYALGWLLSCVAWAPLVARAGLRKATYGSLSVTAAVLWLLGCLLWFAAQVFRHGSQAALPTTALLVGFGGQLLIGMMSYLLPITMRVRSAWGLRETYRGGMVRLTLTNGGLILWLVAEYSWLRVGASALAFLGLVAFLPLMVRAVRAQTGCTAATADNTDAPRPEIPDARGSSGQVALGVSLLALLVALCGGLDGPGGATPPPASVSDTASTTAEKNVTRVKVTAGDMVFEPASVTVPSGNRLIIELLNGDSQAHDLKLTNGARSGRLTPGKTTEIDAGVITADVPGWCTIAGHHAKGMTFDVIVAPEAPAAP</sequence>
<keyword evidence="1" id="KW-0812">Transmembrane</keyword>
<dbReference type="EMBL" id="LKST01000004">
    <property type="protein sequence ID" value="KQB83395.1"/>
    <property type="molecule type" value="Genomic_DNA"/>
</dbReference>
<accession>A0A0Q0TWV5</accession>
<gene>
    <name evidence="3" type="ORF">Cocul_02370</name>
</gene>
<dbReference type="InterPro" id="IPR028096">
    <property type="entry name" value="EfeO_Cupredoxin"/>
</dbReference>
<dbReference type="STRING" id="1544416.Cocul_02370"/>
<feature type="transmembrane region" description="Helical" evidence="1">
    <location>
        <begin position="231"/>
        <end position="254"/>
    </location>
</feature>
<evidence type="ECO:0000313" key="4">
    <source>
        <dbReference type="Proteomes" id="UP000050517"/>
    </source>
</evidence>
<feature type="transmembrane region" description="Helical" evidence="1">
    <location>
        <begin position="88"/>
        <end position="106"/>
    </location>
</feature>
<dbReference type="Pfam" id="PF13473">
    <property type="entry name" value="Cupredoxin_1"/>
    <property type="match status" value="1"/>
</dbReference>
<dbReference type="Gene3D" id="2.60.40.420">
    <property type="entry name" value="Cupredoxins - blue copper proteins"/>
    <property type="match status" value="1"/>
</dbReference>
<feature type="transmembrane region" description="Helical" evidence="1">
    <location>
        <begin position="194"/>
        <end position="219"/>
    </location>
</feature>
<dbReference type="RefSeq" id="WP_055123400.1">
    <property type="nucleotide sequence ID" value="NZ_LKST01000004.1"/>
</dbReference>
<feature type="transmembrane region" description="Helical" evidence="1">
    <location>
        <begin position="365"/>
        <end position="381"/>
    </location>
</feature>
<evidence type="ECO:0000313" key="3">
    <source>
        <dbReference type="EMBL" id="KQB83395.1"/>
    </source>
</evidence>
<dbReference type="PATRIC" id="fig|1544416.3.peg.2378"/>
<proteinExistence type="predicted"/>
<dbReference type="Proteomes" id="UP000050517">
    <property type="component" value="Unassembled WGS sequence"/>
</dbReference>
<feature type="transmembrane region" description="Helical" evidence="1">
    <location>
        <begin position="321"/>
        <end position="345"/>
    </location>
</feature>
<feature type="transmembrane region" description="Helical" evidence="1">
    <location>
        <begin position="294"/>
        <end position="315"/>
    </location>
</feature>